<sequence length="413" mass="46315">MPLDEHGDLNGDIVVKSVMDNPFDNFRKTLQDDDLETFFRDKCFGMYLYLPEDNNARFQMTIVLRCHAPSQHIPTVMLKKRAYTPKSSKTVKKGKANVDDDLDLVDVVGKSYKVVYPWLVPIKRELNMSCIVTLGPVESVSEKLIDQIKEELAGATTIIRESRACVVDGGDVGVGDGEVKIDSSSLCASAAAVKCADFNRSISLQQEAQILTTLKGCPYVVQFFGADISIDNGNIPTYSLFLEYACDESLHDLINSKRGITNMSELEVGFYAYQLLKGIQHVHKKGWVHCDIKSDANDEHGGMHKLKLADFGLSLRVGDGMAYIMNEDPVIPSNVSEIARDFLYKCFIKDPRRRWTSEQLLQHPFIQRALCTSFNLMPETQGRIARVNPFGCTLPVPEKDLMNLLFESSLKIQ</sequence>
<comment type="caution">
    <text evidence="2">The sequence shown here is derived from an EMBL/GenBank/DDBJ whole genome shotgun (WGS) entry which is preliminary data.</text>
</comment>
<dbReference type="PANTHER" id="PTHR48011:SF32">
    <property type="entry name" value="MITOGEN-ACTIVATED PROTEIN KINASE KINASE KINASE NPK1-LIKE"/>
    <property type="match status" value="1"/>
</dbReference>
<evidence type="ECO:0000313" key="3">
    <source>
        <dbReference type="Proteomes" id="UP001291623"/>
    </source>
</evidence>
<organism evidence="2 3">
    <name type="scientific">Anisodus tanguticus</name>
    <dbReference type="NCBI Taxonomy" id="243964"/>
    <lineage>
        <taxon>Eukaryota</taxon>
        <taxon>Viridiplantae</taxon>
        <taxon>Streptophyta</taxon>
        <taxon>Embryophyta</taxon>
        <taxon>Tracheophyta</taxon>
        <taxon>Spermatophyta</taxon>
        <taxon>Magnoliopsida</taxon>
        <taxon>eudicotyledons</taxon>
        <taxon>Gunneridae</taxon>
        <taxon>Pentapetalae</taxon>
        <taxon>asterids</taxon>
        <taxon>lamiids</taxon>
        <taxon>Solanales</taxon>
        <taxon>Solanaceae</taxon>
        <taxon>Solanoideae</taxon>
        <taxon>Hyoscyameae</taxon>
        <taxon>Anisodus</taxon>
    </lineage>
</organism>
<dbReference type="Gene3D" id="1.10.510.10">
    <property type="entry name" value="Transferase(Phosphotransferase) domain 1"/>
    <property type="match status" value="2"/>
</dbReference>
<dbReference type="SUPFAM" id="SSF56112">
    <property type="entry name" value="Protein kinase-like (PK-like)"/>
    <property type="match status" value="1"/>
</dbReference>
<dbReference type="InterPro" id="IPR052751">
    <property type="entry name" value="Plant_MAPKKK"/>
</dbReference>
<accession>A0AAE1VLQ0</accession>
<reference evidence="2" key="1">
    <citation type="submission" date="2023-12" db="EMBL/GenBank/DDBJ databases">
        <title>Genome assembly of Anisodus tanguticus.</title>
        <authorList>
            <person name="Wang Y.-J."/>
        </authorList>
    </citation>
    <scope>NUCLEOTIDE SEQUENCE</scope>
    <source>
        <strain evidence="2">KB-2021</strain>
        <tissue evidence="2">Leaf</tissue>
    </source>
</reference>
<name>A0AAE1VLQ0_9SOLA</name>
<evidence type="ECO:0000259" key="1">
    <source>
        <dbReference type="PROSITE" id="PS50011"/>
    </source>
</evidence>
<dbReference type="InterPro" id="IPR000719">
    <property type="entry name" value="Prot_kinase_dom"/>
</dbReference>
<dbReference type="InterPro" id="IPR011009">
    <property type="entry name" value="Kinase-like_dom_sf"/>
</dbReference>
<keyword evidence="3" id="KW-1185">Reference proteome</keyword>
<feature type="domain" description="Protein kinase" evidence="1">
    <location>
        <begin position="145"/>
        <end position="413"/>
    </location>
</feature>
<protein>
    <recommendedName>
        <fullName evidence="1">Protein kinase domain-containing protein</fullName>
    </recommendedName>
</protein>
<dbReference type="AlphaFoldDB" id="A0AAE1VLQ0"/>
<dbReference type="Pfam" id="PF00069">
    <property type="entry name" value="Pkinase"/>
    <property type="match status" value="1"/>
</dbReference>
<dbReference type="GO" id="GO:0007165">
    <property type="term" value="P:signal transduction"/>
    <property type="evidence" value="ECO:0007669"/>
    <property type="project" value="TreeGrafter"/>
</dbReference>
<proteinExistence type="predicted"/>
<gene>
    <name evidence="2" type="ORF">RND71_016033</name>
</gene>
<dbReference type="EMBL" id="JAVYJV010000008">
    <property type="protein sequence ID" value="KAK4364675.1"/>
    <property type="molecule type" value="Genomic_DNA"/>
</dbReference>
<evidence type="ECO:0000313" key="2">
    <source>
        <dbReference type="EMBL" id="KAK4364675.1"/>
    </source>
</evidence>
<dbReference type="PANTHER" id="PTHR48011">
    <property type="entry name" value="CCR4-NOT TRANSCRIPTIONAL COMPLEX SUBUNIT CAF120-RELATED"/>
    <property type="match status" value="1"/>
</dbReference>
<dbReference type="GO" id="GO:0005524">
    <property type="term" value="F:ATP binding"/>
    <property type="evidence" value="ECO:0007669"/>
    <property type="project" value="InterPro"/>
</dbReference>
<dbReference type="PROSITE" id="PS50011">
    <property type="entry name" value="PROTEIN_KINASE_DOM"/>
    <property type="match status" value="1"/>
</dbReference>
<dbReference type="Proteomes" id="UP001291623">
    <property type="component" value="Unassembled WGS sequence"/>
</dbReference>
<dbReference type="GO" id="GO:0004672">
    <property type="term" value="F:protein kinase activity"/>
    <property type="evidence" value="ECO:0007669"/>
    <property type="project" value="InterPro"/>
</dbReference>